<name>A0ABP9E644_9GAMM</name>
<keyword evidence="1" id="KW-0812">Transmembrane</keyword>
<gene>
    <name evidence="2" type="ORF">GCM10023332_19250</name>
</gene>
<comment type="caution">
    <text evidence="2">The sequence shown here is derived from an EMBL/GenBank/DDBJ whole genome shotgun (WGS) entry which is preliminary data.</text>
</comment>
<accession>A0ABP9E644</accession>
<evidence type="ECO:0008006" key="4">
    <source>
        <dbReference type="Google" id="ProtNLM"/>
    </source>
</evidence>
<protein>
    <recommendedName>
        <fullName evidence="4">AsmA family protein</fullName>
    </recommendedName>
</protein>
<feature type="transmembrane region" description="Helical" evidence="1">
    <location>
        <begin position="20"/>
        <end position="39"/>
    </location>
</feature>
<keyword evidence="1" id="KW-1133">Transmembrane helix</keyword>
<evidence type="ECO:0000313" key="3">
    <source>
        <dbReference type="Proteomes" id="UP001501323"/>
    </source>
</evidence>
<dbReference type="RefSeq" id="WP_345295267.1">
    <property type="nucleotide sequence ID" value="NZ_BAABJY010000002.1"/>
</dbReference>
<keyword evidence="1" id="KW-0472">Membrane</keyword>
<dbReference type="Proteomes" id="UP001501323">
    <property type="component" value="Unassembled WGS sequence"/>
</dbReference>
<reference evidence="3" key="1">
    <citation type="journal article" date="2019" name="Int. J. Syst. Evol. Microbiol.">
        <title>The Global Catalogue of Microorganisms (GCM) 10K type strain sequencing project: providing services to taxonomists for standard genome sequencing and annotation.</title>
        <authorList>
            <consortium name="The Broad Institute Genomics Platform"/>
            <consortium name="The Broad Institute Genome Sequencing Center for Infectious Disease"/>
            <person name="Wu L."/>
            <person name="Ma J."/>
        </authorList>
    </citation>
    <scope>NUCLEOTIDE SEQUENCE [LARGE SCALE GENOMIC DNA]</scope>
    <source>
        <strain evidence="3">JCM 18392</strain>
    </source>
</reference>
<proteinExistence type="predicted"/>
<evidence type="ECO:0000313" key="2">
    <source>
        <dbReference type="EMBL" id="GAA4867052.1"/>
    </source>
</evidence>
<organism evidence="2 3">
    <name type="scientific">Luteimonas vadosa</name>
    <dbReference type="NCBI Taxonomy" id="1165507"/>
    <lineage>
        <taxon>Bacteria</taxon>
        <taxon>Pseudomonadati</taxon>
        <taxon>Pseudomonadota</taxon>
        <taxon>Gammaproteobacteria</taxon>
        <taxon>Lysobacterales</taxon>
        <taxon>Lysobacteraceae</taxon>
        <taxon>Luteimonas</taxon>
    </lineage>
</organism>
<evidence type="ECO:0000256" key="1">
    <source>
        <dbReference type="SAM" id="Phobius"/>
    </source>
</evidence>
<dbReference type="EMBL" id="BAABJY010000002">
    <property type="protein sequence ID" value="GAA4867052.1"/>
    <property type="molecule type" value="Genomic_DNA"/>
</dbReference>
<keyword evidence="3" id="KW-1185">Reference proteome</keyword>
<sequence length="429" mass="45877">MSPTPATPPSAPTRRWLPRLLLALVVALALVVVATRIVLHPERSVPMILDRLGGALGLQLTAGGQSELVLRGTPTLVVRDLVARQPGAGKPVLTADRVLLSLPWSTIRDRGRRLELTRIELDGPTLDLPALRRWLSSRPPGESRMPSLGSGLRVRKGRVDAIGWHAEGLSIDVPRLHAGAPLQVAMRGRFVDQPTQVPFDLVLAMTRPAPEAGVAVAGTLDVQRRDWRLPARILWSGPMRWRDGVLMVAPSRLASSGAYVSGDRRLPWVLGLHGPLRYADGIASLAPAGVALRGESPLPTFDGLGALALGGRLLLRLDGVTPGWPAGWPSLPPPLSASTSPVPLRLDYLGRASLADVARLRLRRDAARFDGSFRVPEVLAWIDDGIAGHPLPPLSGKASAPVLEISGARLEGVEIDIVDPRVPMPPTVP</sequence>